<feature type="region of interest" description="Disordered" evidence="4">
    <location>
        <begin position="508"/>
        <end position="540"/>
    </location>
</feature>
<feature type="region of interest" description="Disordered" evidence="4">
    <location>
        <begin position="350"/>
        <end position="384"/>
    </location>
</feature>
<dbReference type="AlphaFoldDB" id="A0A8H7UMG4"/>
<evidence type="ECO:0000313" key="6">
    <source>
        <dbReference type="EMBL" id="KAG2187147.1"/>
    </source>
</evidence>
<evidence type="ECO:0000259" key="5">
    <source>
        <dbReference type="SMART" id="SM00415"/>
    </source>
</evidence>
<protein>
    <recommendedName>
        <fullName evidence="5">HSF-type DNA-binding domain-containing protein</fullName>
    </recommendedName>
</protein>
<proteinExistence type="inferred from homology"/>
<dbReference type="SMART" id="SM00415">
    <property type="entry name" value="HSF"/>
    <property type="match status" value="1"/>
</dbReference>
<dbReference type="InterPro" id="IPR036388">
    <property type="entry name" value="WH-like_DNA-bd_sf"/>
</dbReference>
<dbReference type="InterPro" id="IPR000232">
    <property type="entry name" value="HSF_DNA-bd"/>
</dbReference>
<gene>
    <name evidence="6" type="ORF">INT44_004817</name>
</gene>
<name>A0A8H7UMG4_9FUNG</name>
<dbReference type="Pfam" id="PF00447">
    <property type="entry name" value="HSF_DNA-bind"/>
    <property type="match status" value="1"/>
</dbReference>
<keyword evidence="7" id="KW-1185">Reference proteome</keyword>
<feature type="compositionally biased region" description="Polar residues" evidence="4">
    <location>
        <begin position="455"/>
        <end position="465"/>
    </location>
</feature>
<dbReference type="GO" id="GO:0043565">
    <property type="term" value="F:sequence-specific DNA binding"/>
    <property type="evidence" value="ECO:0007669"/>
    <property type="project" value="InterPro"/>
</dbReference>
<feature type="compositionally biased region" description="Low complexity" evidence="4">
    <location>
        <begin position="510"/>
        <end position="521"/>
    </location>
</feature>
<feature type="domain" description="HSF-type DNA-binding" evidence="5">
    <location>
        <begin position="103"/>
        <end position="202"/>
    </location>
</feature>
<dbReference type="EMBL" id="JAEPRA010000003">
    <property type="protein sequence ID" value="KAG2187147.1"/>
    <property type="molecule type" value="Genomic_DNA"/>
</dbReference>
<feature type="region of interest" description="Disordered" evidence="4">
    <location>
        <begin position="424"/>
        <end position="480"/>
    </location>
</feature>
<dbReference type="GO" id="GO:0003700">
    <property type="term" value="F:DNA-binding transcription factor activity"/>
    <property type="evidence" value="ECO:0007669"/>
    <property type="project" value="InterPro"/>
</dbReference>
<organism evidence="6 7">
    <name type="scientific">Umbelopsis vinacea</name>
    <dbReference type="NCBI Taxonomy" id="44442"/>
    <lineage>
        <taxon>Eukaryota</taxon>
        <taxon>Fungi</taxon>
        <taxon>Fungi incertae sedis</taxon>
        <taxon>Mucoromycota</taxon>
        <taxon>Mucoromycotina</taxon>
        <taxon>Umbelopsidomycetes</taxon>
        <taxon>Umbelopsidales</taxon>
        <taxon>Umbelopsidaceae</taxon>
        <taxon>Umbelopsis</taxon>
    </lineage>
</organism>
<evidence type="ECO:0000256" key="3">
    <source>
        <dbReference type="RuleBase" id="RU004020"/>
    </source>
</evidence>
<dbReference type="PANTHER" id="PTHR10015:SF427">
    <property type="entry name" value="HEAT SHOCK FACTOR PROTEIN"/>
    <property type="match status" value="1"/>
</dbReference>
<feature type="compositionally biased region" description="Low complexity" evidence="4">
    <location>
        <begin position="353"/>
        <end position="364"/>
    </location>
</feature>
<dbReference type="Proteomes" id="UP000612746">
    <property type="component" value="Unassembled WGS sequence"/>
</dbReference>
<evidence type="ECO:0000256" key="1">
    <source>
        <dbReference type="ARBA" id="ARBA00006403"/>
    </source>
</evidence>
<comment type="similarity">
    <text evidence="1 3">Belongs to the HSF family.</text>
</comment>
<sequence>MMNQTNAYWHVAPPSQINEQHDEDNRESSVAIHRYHTQNLQVRLRHRTLSPTLEHESDELENFNEGIAGFISKLYLALQAPDDGNKYARWTKANGKDMFVIDCIPTKLRLLFLLLFFFSLIQSSPSLHPRSRLPLENGILEFTDTVLPKLFKHCKFASFIYGFQRDTDARKYKEPKDRESCRWYHVNFRPGRRDLFHLIRRKTSVCNKRRRRSSQLVKAEALDTETIIPVGSDSEHDDYYENMQRSGGIEDKRQLQDVTKRSMVLNSPLASMHQQQQQSDLNVNLSSRKHAMVMHCDDNNTLYLKQQILELKQMCQSMEKTFAHEIARAQEQIHTQKQQLDMIQSVVESLRQPSGNSPSRGNNNEVATNSALPPYLGDLNVDGSPKLVETNNSHSPLEQTIYDERQHRNTMTNNALVQFQKYSQVAHEPDTPPPPPVSSDASQQVSGMAVPQAPQGDSGNVSIGLSPQRHHHFGYSNFGQVPQNSDDWSVFSSTGGDPPMPKYTTLHYHQQQAGPAQAGFPPERRPFAPDYGIMSQNNIS</sequence>
<evidence type="ECO:0000256" key="2">
    <source>
        <dbReference type="ARBA" id="ARBA00023125"/>
    </source>
</evidence>
<dbReference type="PANTHER" id="PTHR10015">
    <property type="entry name" value="HEAT SHOCK TRANSCRIPTION FACTOR"/>
    <property type="match status" value="1"/>
</dbReference>
<evidence type="ECO:0000313" key="7">
    <source>
        <dbReference type="Proteomes" id="UP000612746"/>
    </source>
</evidence>
<evidence type="ECO:0000256" key="4">
    <source>
        <dbReference type="SAM" id="MobiDB-lite"/>
    </source>
</evidence>
<keyword evidence="2" id="KW-0238">DNA-binding</keyword>
<comment type="caution">
    <text evidence="6">The sequence shown here is derived from an EMBL/GenBank/DDBJ whole genome shotgun (WGS) entry which is preliminary data.</text>
</comment>
<reference evidence="6" key="1">
    <citation type="submission" date="2020-12" db="EMBL/GenBank/DDBJ databases">
        <title>Metabolic potential, ecology and presence of endohyphal bacteria is reflected in genomic diversity of Mucoromycotina.</title>
        <authorList>
            <person name="Muszewska A."/>
            <person name="Okrasinska A."/>
            <person name="Steczkiewicz K."/>
            <person name="Drgas O."/>
            <person name="Orlowska M."/>
            <person name="Perlinska-Lenart U."/>
            <person name="Aleksandrzak-Piekarczyk T."/>
            <person name="Szatraj K."/>
            <person name="Zielenkiewicz U."/>
            <person name="Pilsyk S."/>
            <person name="Malc E."/>
            <person name="Mieczkowski P."/>
            <person name="Kruszewska J.S."/>
            <person name="Biernat P."/>
            <person name="Pawlowska J."/>
        </authorList>
    </citation>
    <scope>NUCLEOTIDE SEQUENCE</scope>
    <source>
        <strain evidence="6">WA0000051536</strain>
    </source>
</reference>
<accession>A0A8H7UMG4</accession>
<dbReference type="OrthoDB" id="60033at2759"/>
<dbReference type="Gene3D" id="1.10.10.10">
    <property type="entry name" value="Winged helix-like DNA-binding domain superfamily/Winged helix DNA-binding domain"/>
    <property type="match status" value="1"/>
</dbReference>